<gene>
    <name evidence="9" type="ORF">LAMO00422_LOCUS14700</name>
</gene>
<evidence type="ECO:0000256" key="2">
    <source>
        <dbReference type="ARBA" id="ARBA00005228"/>
    </source>
</evidence>
<proteinExistence type="inferred from homology"/>
<dbReference type="AlphaFoldDB" id="A0A7S0DI93"/>
<dbReference type="InterPro" id="IPR029058">
    <property type="entry name" value="AB_hydrolase_fold"/>
</dbReference>
<sequence length="646" mass="73566">MQNYEKFGVPFKRGSRYFFYKNDGLQNHYVLYKQNDLKSANPEILIDPNKLSEDGTAALGTTKLSETANLIAYGVKRSGSDWSTIRVRNVQDSKDLKDEISWVKFSSISWISDHGFFYSRYPTPKAFQKGDNTFKRGEETDALSHQALYYHQIGTDQSSDPLVFQPSDPKWMISGEVTVDNKRVLVTISKDCDPVNKLLYFDLDKWNRKSKVDEKDMVRVIDTFEAGYNYVYNVKDTFWFMTNYKAPCYQIVKFDITKKQDPSSWTVVVPERKLVVLEDCDVVNNKYLAVVHLEHVKNKLTLLDLEGKVVKESFEYPKVCCLSISAHHDQKEIFYKYTSFLYPGTVMHYDLETKKTTKFKETVVKGFDPEQYVASQVFFESKDKTKIPMFVCHKKNIKPDTKQGGHPTLLYGYGGFNISIKPSFSIVRLVWMQHFGGISAIANIRGGGEYGEHWHKSGTKLQKQNVFDDFQCAGKHLVNMGYTKPRMLATLGGSNGGLLTAACANQAPELFGCCVVAVGVLDMLRFHKFTIGYAWCSDYGNADEKKEEFEALYKISPYHNVRAGVQYPSILVTTADHDDRVSPLHSYKYISALQDIAGPTNKRPLLIRIEEKAGHGGGKPLSKQIEEVSDMYAFIARSLSATWDDK</sequence>
<dbReference type="InterPro" id="IPR001375">
    <property type="entry name" value="Peptidase_S9_cat"/>
</dbReference>
<dbReference type="GO" id="GO:0070012">
    <property type="term" value="F:oligopeptidase activity"/>
    <property type="evidence" value="ECO:0007669"/>
    <property type="project" value="TreeGrafter"/>
</dbReference>
<dbReference type="Pfam" id="PF00326">
    <property type="entry name" value="Peptidase_S9"/>
    <property type="match status" value="1"/>
</dbReference>
<evidence type="ECO:0000256" key="6">
    <source>
        <dbReference type="RuleBase" id="RU368024"/>
    </source>
</evidence>
<evidence type="ECO:0000256" key="4">
    <source>
        <dbReference type="ARBA" id="ARBA00022801"/>
    </source>
</evidence>
<dbReference type="GO" id="GO:0005829">
    <property type="term" value="C:cytosol"/>
    <property type="evidence" value="ECO:0007669"/>
    <property type="project" value="TreeGrafter"/>
</dbReference>
<dbReference type="EC" id="3.4.21.-" evidence="6"/>
<dbReference type="SUPFAM" id="SSF53474">
    <property type="entry name" value="alpha/beta-Hydrolases"/>
    <property type="match status" value="1"/>
</dbReference>
<evidence type="ECO:0000259" key="8">
    <source>
        <dbReference type="Pfam" id="PF02897"/>
    </source>
</evidence>
<dbReference type="GO" id="GO:0004252">
    <property type="term" value="F:serine-type endopeptidase activity"/>
    <property type="evidence" value="ECO:0007669"/>
    <property type="project" value="UniProtKB-UniRule"/>
</dbReference>
<evidence type="ECO:0000259" key="7">
    <source>
        <dbReference type="Pfam" id="PF00326"/>
    </source>
</evidence>
<dbReference type="Gene3D" id="3.40.50.1820">
    <property type="entry name" value="alpha/beta hydrolase"/>
    <property type="match status" value="1"/>
</dbReference>
<dbReference type="FunFam" id="2.130.10.120:FF:000001">
    <property type="entry name" value="Prolyl endopeptidase"/>
    <property type="match status" value="1"/>
</dbReference>
<dbReference type="EMBL" id="HBEM01021514">
    <property type="protein sequence ID" value="CAD8455755.1"/>
    <property type="molecule type" value="Transcribed_RNA"/>
</dbReference>
<protein>
    <recommendedName>
        <fullName evidence="6">Prolyl endopeptidase</fullName>
        <ecNumber evidence="6">3.4.21.-</ecNumber>
    </recommendedName>
</protein>
<evidence type="ECO:0000256" key="3">
    <source>
        <dbReference type="ARBA" id="ARBA00022670"/>
    </source>
</evidence>
<keyword evidence="3 6" id="KW-0645">Protease</keyword>
<dbReference type="PANTHER" id="PTHR42881">
    <property type="entry name" value="PROLYL ENDOPEPTIDASE"/>
    <property type="match status" value="1"/>
</dbReference>
<accession>A0A7S0DI93</accession>
<keyword evidence="4 6" id="KW-0378">Hydrolase</keyword>
<evidence type="ECO:0000256" key="1">
    <source>
        <dbReference type="ARBA" id="ARBA00001070"/>
    </source>
</evidence>
<feature type="domain" description="Peptidase S9 prolyl oligopeptidase catalytic" evidence="7">
    <location>
        <begin position="422"/>
        <end position="640"/>
    </location>
</feature>
<dbReference type="PRINTS" id="PR00862">
    <property type="entry name" value="PROLIGOPTASE"/>
</dbReference>
<dbReference type="SUPFAM" id="SSF50993">
    <property type="entry name" value="Peptidase/esterase 'gauge' domain"/>
    <property type="match status" value="1"/>
</dbReference>
<dbReference type="InterPro" id="IPR002470">
    <property type="entry name" value="Peptidase_S9A"/>
</dbReference>
<organism evidence="9">
    <name type="scientific">Amorphochlora amoebiformis</name>
    <dbReference type="NCBI Taxonomy" id="1561963"/>
    <lineage>
        <taxon>Eukaryota</taxon>
        <taxon>Sar</taxon>
        <taxon>Rhizaria</taxon>
        <taxon>Cercozoa</taxon>
        <taxon>Chlorarachniophyceae</taxon>
        <taxon>Amorphochlora</taxon>
    </lineage>
</organism>
<dbReference type="GO" id="GO:0006508">
    <property type="term" value="P:proteolysis"/>
    <property type="evidence" value="ECO:0007669"/>
    <property type="project" value="UniProtKB-KW"/>
</dbReference>
<name>A0A7S0DI93_9EUKA</name>
<dbReference type="InterPro" id="IPR002471">
    <property type="entry name" value="Pept_S9_AS"/>
</dbReference>
<feature type="domain" description="Peptidase S9A N-terminal" evidence="8">
    <location>
        <begin position="2"/>
        <end position="361"/>
    </location>
</feature>
<dbReference type="PROSITE" id="PS00708">
    <property type="entry name" value="PRO_ENDOPEP_SER"/>
    <property type="match status" value="1"/>
</dbReference>
<comment type="similarity">
    <text evidence="2 6">Belongs to the peptidase S9A family.</text>
</comment>
<dbReference type="Pfam" id="PF02897">
    <property type="entry name" value="Peptidase_S9_N"/>
    <property type="match status" value="1"/>
</dbReference>
<reference evidence="9" key="1">
    <citation type="submission" date="2021-01" db="EMBL/GenBank/DDBJ databases">
        <authorList>
            <person name="Corre E."/>
            <person name="Pelletier E."/>
            <person name="Niang G."/>
            <person name="Scheremetjew M."/>
            <person name="Finn R."/>
            <person name="Kale V."/>
            <person name="Holt S."/>
            <person name="Cochrane G."/>
            <person name="Meng A."/>
            <person name="Brown T."/>
            <person name="Cohen L."/>
        </authorList>
    </citation>
    <scope>NUCLEOTIDE SEQUENCE</scope>
    <source>
        <strain evidence="9">CCMP2058</strain>
    </source>
</reference>
<evidence type="ECO:0000313" key="9">
    <source>
        <dbReference type="EMBL" id="CAD8455755.1"/>
    </source>
</evidence>
<dbReference type="InterPro" id="IPR023302">
    <property type="entry name" value="Pept_S9A_N"/>
</dbReference>
<dbReference type="PANTHER" id="PTHR42881:SF2">
    <property type="entry name" value="PROLYL ENDOPEPTIDASE"/>
    <property type="match status" value="1"/>
</dbReference>
<dbReference type="FunFam" id="3.40.50.1820:FF:000005">
    <property type="entry name" value="Prolyl endopeptidase"/>
    <property type="match status" value="1"/>
</dbReference>
<dbReference type="Gene3D" id="2.130.10.120">
    <property type="entry name" value="Prolyl oligopeptidase, N-terminal domain"/>
    <property type="match status" value="1"/>
</dbReference>
<comment type="catalytic activity">
    <reaction evidence="1">
        <text>Hydrolysis of Pro-|-Xaa &gt;&gt; Ala-|-Xaa in oligopeptides.</text>
        <dbReference type="EC" id="3.4.21.26"/>
    </reaction>
</comment>
<keyword evidence="5 6" id="KW-0720">Serine protease</keyword>
<dbReference type="InterPro" id="IPR051167">
    <property type="entry name" value="Prolyl_oligopep/macrocyclase"/>
</dbReference>
<evidence type="ECO:0000256" key="5">
    <source>
        <dbReference type="ARBA" id="ARBA00022825"/>
    </source>
</evidence>